<gene>
    <name evidence="1" type="ORF">FHT02_003292</name>
</gene>
<protein>
    <submittedName>
        <fullName evidence="1">Uncharacterized protein</fullName>
    </submittedName>
</protein>
<dbReference type="EMBL" id="JACIJF010000012">
    <property type="protein sequence ID" value="MBB5712036.1"/>
    <property type="molecule type" value="Genomic_DNA"/>
</dbReference>
<dbReference type="Proteomes" id="UP000527143">
    <property type="component" value="Unassembled WGS sequence"/>
</dbReference>
<keyword evidence="2" id="KW-1185">Reference proteome</keyword>
<reference evidence="1 2" key="1">
    <citation type="submission" date="2020-08" db="EMBL/GenBank/DDBJ databases">
        <title>Genomic Encyclopedia of Type Strains, Phase IV (KMG-IV): sequencing the most valuable type-strain genomes for metagenomic binning, comparative biology and taxonomic classification.</title>
        <authorList>
            <person name="Goeker M."/>
        </authorList>
    </citation>
    <scope>NUCLEOTIDE SEQUENCE [LARGE SCALE GENOMIC DNA]</scope>
    <source>
        <strain evidence="1 2">DSM 26736</strain>
    </source>
</reference>
<organism evidence="1 2">
    <name type="scientific">Sphingomonas xinjiangensis</name>
    <dbReference type="NCBI Taxonomy" id="643568"/>
    <lineage>
        <taxon>Bacteria</taxon>
        <taxon>Pseudomonadati</taxon>
        <taxon>Pseudomonadota</taxon>
        <taxon>Alphaproteobacteria</taxon>
        <taxon>Sphingomonadales</taxon>
        <taxon>Sphingomonadaceae</taxon>
        <taxon>Sphingomonas</taxon>
    </lineage>
</organism>
<evidence type="ECO:0000313" key="1">
    <source>
        <dbReference type="EMBL" id="MBB5712036.1"/>
    </source>
</evidence>
<evidence type="ECO:0000313" key="2">
    <source>
        <dbReference type="Proteomes" id="UP000527143"/>
    </source>
</evidence>
<dbReference type="AlphaFoldDB" id="A0A840YNT6"/>
<name>A0A840YNT6_9SPHN</name>
<accession>A0A840YNT6</accession>
<proteinExistence type="predicted"/>
<comment type="caution">
    <text evidence="1">The sequence shown here is derived from an EMBL/GenBank/DDBJ whole genome shotgun (WGS) entry which is preliminary data.</text>
</comment>
<sequence length="74" mass="8635">MFLPSRQEFLLVIAKQIKDEQGSRSLYYIAEHLGAAVLKKNETEIAFWKAIALHHHTMQEQPRRHEKVGTHCHS</sequence>